<feature type="non-terminal residue" evidence="1">
    <location>
        <position position="1"/>
    </location>
</feature>
<dbReference type="AlphaFoldDB" id="K1SJK8"/>
<reference evidence="1" key="1">
    <citation type="journal article" date="2013" name="Environ. Microbiol.">
        <title>Microbiota from the distal guts of lean and obese adolescents exhibit partial functional redundancy besides clear differences in community structure.</title>
        <authorList>
            <person name="Ferrer M."/>
            <person name="Ruiz A."/>
            <person name="Lanza F."/>
            <person name="Haange S.B."/>
            <person name="Oberbach A."/>
            <person name="Till H."/>
            <person name="Bargiela R."/>
            <person name="Campoy C."/>
            <person name="Segura M.T."/>
            <person name="Richter M."/>
            <person name="von Bergen M."/>
            <person name="Seifert J."/>
            <person name="Suarez A."/>
        </authorList>
    </citation>
    <scope>NUCLEOTIDE SEQUENCE</scope>
</reference>
<dbReference type="InterPro" id="IPR011256">
    <property type="entry name" value="Reg_factor_effector_dom_sf"/>
</dbReference>
<evidence type="ECO:0000313" key="1">
    <source>
        <dbReference type="EMBL" id="EKC53980.1"/>
    </source>
</evidence>
<organism evidence="1">
    <name type="scientific">human gut metagenome</name>
    <dbReference type="NCBI Taxonomy" id="408170"/>
    <lineage>
        <taxon>unclassified sequences</taxon>
        <taxon>metagenomes</taxon>
        <taxon>organismal metagenomes</taxon>
    </lineage>
</organism>
<comment type="caution">
    <text evidence="1">The sequence shown here is derived from an EMBL/GenBank/DDBJ whole genome shotgun (WGS) entry which is preliminary data.</text>
</comment>
<dbReference type="SUPFAM" id="SSF55136">
    <property type="entry name" value="Probable bacterial effector-binding domain"/>
    <property type="match status" value="1"/>
</dbReference>
<name>K1SJK8_9ZZZZ</name>
<gene>
    <name evidence="1" type="ORF">LEA_16090</name>
</gene>
<accession>K1SJK8</accession>
<dbReference type="Gene3D" id="3.20.80.10">
    <property type="entry name" value="Regulatory factor, effector binding domain"/>
    <property type="match status" value="1"/>
</dbReference>
<protein>
    <submittedName>
        <fullName evidence="1">MerR family transcriptional regulator</fullName>
    </submittedName>
</protein>
<dbReference type="EMBL" id="AJWY01010993">
    <property type="protein sequence ID" value="EKC53980.1"/>
    <property type="molecule type" value="Genomic_DNA"/>
</dbReference>
<proteinExistence type="predicted"/>
<sequence>RLFHEEDRKIQNEIKKLKQTHRFLQTRIQLTQNVLQTHTDMIQLEEQEKAYFAVTNVSHIQSIDDFSEAWRNHIQCCMEKGINVGYPDGTMVCVEDIMKGNYLKYAYIFTKTTRTVQGVPFFEKPKGIYLAAYHQGSYELTGETYQKMIDYAKEHHIKLSGYSFEEGML</sequence>
<feature type="non-terminal residue" evidence="1">
    <location>
        <position position="169"/>
    </location>
</feature>